<sequence length="353" mass="39918">MTVDQGPIYYLCTRRHAYTMGVLLGYYDHGLGDLVRIIPYELAAKLGPVAPGTFIFTDFERLSPAELQAAAALHDRIASLDRDLALLNNPAIVPRRFELLKRLKAAGLNDFDVHRLHQRESLRRFPVFVRWESQHEPPLTGLIDSADALERAIAGMPVHIRQDPDLMIVEYGAAPSADGRFRKYSAYKVGPTIYPQHCFINESWYIKFPSTRFTEADRAESRAYVNDNPHAAQIERVFTLAGIDYGRIDYGIVDGRVQTFEINNNPTVLARPPGWEAGVDYSRYAEMHARALRGILRSASGPPLHLGNGTMSLDAAHANAMRAVRQRIARFSLRRRLSLRLLKRRLARVFVRG</sequence>
<keyword evidence="2" id="KW-1185">Reference proteome</keyword>
<protein>
    <recommendedName>
        <fullName evidence="3">ATP-grasp domain-containing protein</fullName>
    </recommendedName>
</protein>
<evidence type="ECO:0000313" key="2">
    <source>
        <dbReference type="Proteomes" id="UP001152178"/>
    </source>
</evidence>
<dbReference type="RefSeq" id="WP_269906991.1">
    <property type="nucleotide sequence ID" value="NZ_JAPFQA010000010.1"/>
</dbReference>
<dbReference type="Proteomes" id="UP001152178">
    <property type="component" value="Unassembled WGS sequence"/>
</dbReference>
<comment type="caution">
    <text evidence="1">The sequence shown here is derived from an EMBL/GenBank/DDBJ whole genome shotgun (WGS) entry which is preliminary data.</text>
</comment>
<reference evidence="1" key="1">
    <citation type="submission" date="2022-11" db="EMBL/GenBank/DDBJ databases">
        <authorList>
            <person name="Coimbra C."/>
        </authorList>
    </citation>
    <scope>NUCLEOTIDE SEQUENCE</scope>
    <source>
        <strain evidence="1">Jales19</strain>
    </source>
</reference>
<evidence type="ECO:0000313" key="1">
    <source>
        <dbReference type="EMBL" id="MCZ8546636.1"/>
    </source>
</evidence>
<gene>
    <name evidence="1" type="ORF">OOJ09_20800</name>
</gene>
<evidence type="ECO:0008006" key="3">
    <source>
        <dbReference type="Google" id="ProtNLM"/>
    </source>
</evidence>
<proteinExistence type="predicted"/>
<dbReference type="EMBL" id="JAPFQA010000010">
    <property type="protein sequence ID" value="MCZ8546636.1"/>
    <property type="molecule type" value="Genomic_DNA"/>
</dbReference>
<name>A0ABT4QYH1_9HYPH</name>
<organism evidence="1 2">
    <name type="scientific">Mesorhizobium qingshengii</name>
    <dbReference type="NCBI Taxonomy" id="1165689"/>
    <lineage>
        <taxon>Bacteria</taxon>
        <taxon>Pseudomonadati</taxon>
        <taxon>Pseudomonadota</taxon>
        <taxon>Alphaproteobacteria</taxon>
        <taxon>Hyphomicrobiales</taxon>
        <taxon>Phyllobacteriaceae</taxon>
        <taxon>Mesorhizobium</taxon>
    </lineage>
</organism>
<accession>A0ABT4QYH1</accession>